<dbReference type="CDD" id="cd03360">
    <property type="entry name" value="LbH_AT_putative"/>
    <property type="match status" value="1"/>
</dbReference>
<evidence type="ECO:0000256" key="5">
    <source>
        <dbReference type="SAM" id="MobiDB-lite"/>
    </source>
</evidence>
<keyword evidence="8" id="KW-1185">Reference proteome</keyword>
<evidence type="ECO:0000313" key="8">
    <source>
        <dbReference type="Proteomes" id="UP000765160"/>
    </source>
</evidence>
<evidence type="ECO:0000259" key="6">
    <source>
        <dbReference type="Pfam" id="PF17836"/>
    </source>
</evidence>
<feature type="region of interest" description="Disordered" evidence="5">
    <location>
        <begin position="201"/>
        <end position="224"/>
    </location>
</feature>
<keyword evidence="4" id="KW-0012">Acyltransferase</keyword>
<dbReference type="Gene3D" id="2.160.10.10">
    <property type="entry name" value="Hexapeptide repeat proteins"/>
    <property type="match status" value="1"/>
</dbReference>
<dbReference type="NCBIfam" id="TIGR03570">
    <property type="entry name" value="NeuD_NnaD"/>
    <property type="match status" value="1"/>
</dbReference>
<accession>A0ABX1EWW3</accession>
<dbReference type="PANTHER" id="PTHR43300">
    <property type="entry name" value="ACETYLTRANSFERASE"/>
    <property type="match status" value="1"/>
</dbReference>
<dbReference type="Proteomes" id="UP000765160">
    <property type="component" value="Unassembled WGS sequence"/>
</dbReference>
<keyword evidence="2" id="KW-0808">Transferase</keyword>
<keyword evidence="3" id="KW-0677">Repeat</keyword>
<dbReference type="Pfam" id="PF17836">
    <property type="entry name" value="PglD_N"/>
    <property type="match status" value="1"/>
</dbReference>
<evidence type="ECO:0000256" key="2">
    <source>
        <dbReference type="ARBA" id="ARBA00022679"/>
    </source>
</evidence>
<evidence type="ECO:0000256" key="3">
    <source>
        <dbReference type="ARBA" id="ARBA00022737"/>
    </source>
</evidence>
<organism evidence="7 8">
    <name type="scientific">Falsiroseomonas frigidaquae</name>
    <dbReference type="NCBI Taxonomy" id="487318"/>
    <lineage>
        <taxon>Bacteria</taxon>
        <taxon>Pseudomonadati</taxon>
        <taxon>Pseudomonadota</taxon>
        <taxon>Alphaproteobacteria</taxon>
        <taxon>Acetobacterales</taxon>
        <taxon>Roseomonadaceae</taxon>
        <taxon>Falsiroseomonas</taxon>
    </lineage>
</organism>
<dbReference type="EMBL" id="JAAVTX010000002">
    <property type="protein sequence ID" value="NKE44566.1"/>
    <property type="molecule type" value="Genomic_DNA"/>
</dbReference>
<evidence type="ECO:0000256" key="4">
    <source>
        <dbReference type="ARBA" id="ARBA00023315"/>
    </source>
</evidence>
<evidence type="ECO:0000313" key="7">
    <source>
        <dbReference type="EMBL" id="NKE44566.1"/>
    </source>
</evidence>
<dbReference type="InterPro" id="IPR011004">
    <property type="entry name" value="Trimer_LpxA-like_sf"/>
</dbReference>
<evidence type="ECO:0000256" key="1">
    <source>
        <dbReference type="ARBA" id="ARBA00007274"/>
    </source>
</evidence>
<comment type="similarity">
    <text evidence="1">Belongs to the transferase hexapeptide repeat family.</text>
</comment>
<comment type="caution">
    <text evidence="7">The sequence shown here is derived from an EMBL/GenBank/DDBJ whole genome shotgun (WGS) entry which is preliminary data.</text>
</comment>
<dbReference type="InterPro" id="IPR018357">
    <property type="entry name" value="Hexapep_transf_CS"/>
</dbReference>
<feature type="domain" description="PglD N-terminal" evidence="6">
    <location>
        <begin position="7"/>
        <end position="79"/>
    </location>
</feature>
<dbReference type="RefSeq" id="WP_168048670.1">
    <property type="nucleotide sequence ID" value="NZ_JAATJR010000002.1"/>
</dbReference>
<protein>
    <submittedName>
        <fullName evidence="7">Acetyltransferase</fullName>
    </submittedName>
</protein>
<name>A0ABX1EWW3_9PROT</name>
<dbReference type="PANTHER" id="PTHR43300:SF7">
    <property type="entry name" value="UDP-N-ACETYLBACILLOSAMINE N-ACETYLTRANSFERASE"/>
    <property type="match status" value="1"/>
</dbReference>
<dbReference type="InterPro" id="IPR041561">
    <property type="entry name" value="PglD_N"/>
</dbReference>
<gene>
    <name evidence="7" type="ORF">HB662_07240</name>
</gene>
<dbReference type="InterPro" id="IPR050179">
    <property type="entry name" value="Trans_hexapeptide_repeat"/>
</dbReference>
<dbReference type="Pfam" id="PF00132">
    <property type="entry name" value="Hexapep"/>
    <property type="match status" value="1"/>
</dbReference>
<dbReference type="InterPro" id="IPR001451">
    <property type="entry name" value="Hexapep"/>
</dbReference>
<sequence>MPASGPVLVIGAGGHALVVIEALRASGRAIAGLLDDGPGAGGLVLGCARLGGTDLLQALRAQGLAEAAVAIGDNATRAALGARCEAAGFTLPALVHPAALVSPSATLGAGCQVMARAVLGPLARLGRLVLVNTGAIVEHECQLGEAAHLGPGAVLCGGVKLGARTLVAAGAVVRPAVTLGADVLVAPGAAVTGPVPDGARLGGVPARPMRSPAPGASDAQKCHG</sequence>
<dbReference type="SUPFAM" id="SSF51161">
    <property type="entry name" value="Trimeric LpxA-like enzymes"/>
    <property type="match status" value="1"/>
</dbReference>
<dbReference type="Gene3D" id="3.40.50.20">
    <property type="match status" value="1"/>
</dbReference>
<dbReference type="PROSITE" id="PS00101">
    <property type="entry name" value="HEXAPEP_TRANSFERASES"/>
    <property type="match status" value="1"/>
</dbReference>
<proteinExistence type="inferred from homology"/>
<dbReference type="InterPro" id="IPR020019">
    <property type="entry name" value="AcTrfase_PglD-like"/>
</dbReference>
<reference evidence="7 8" key="1">
    <citation type="submission" date="2020-03" db="EMBL/GenBank/DDBJ databases">
        <title>Roseomonas selenitidurans sp. nov. isolated from soil.</title>
        <authorList>
            <person name="Liu H."/>
        </authorList>
    </citation>
    <scope>NUCLEOTIDE SEQUENCE [LARGE SCALE GENOMIC DNA]</scope>
    <source>
        <strain evidence="7 8">JCM 15073</strain>
    </source>
</reference>